<reference evidence="1" key="1">
    <citation type="submission" date="2014-09" db="EMBL/GenBank/DDBJ databases">
        <authorList>
            <person name="Magalhaes I.L.F."/>
            <person name="Oliveira U."/>
            <person name="Santos F.R."/>
            <person name="Vidigal T.H.D.A."/>
            <person name="Brescovit A.D."/>
            <person name="Santos A.J."/>
        </authorList>
    </citation>
    <scope>NUCLEOTIDE SEQUENCE</scope>
    <source>
        <tissue evidence="1">Shoot tissue taken approximately 20 cm above the soil surface</tissue>
    </source>
</reference>
<reference evidence="1" key="2">
    <citation type="journal article" date="2015" name="Data Brief">
        <title>Shoot transcriptome of the giant reed, Arundo donax.</title>
        <authorList>
            <person name="Barrero R.A."/>
            <person name="Guerrero F.D."/>
            <person name="Moolhuijzen P."/>
            <person name="Goolsby J.A."/>
            <person name="Tidwell J."/>
            <person name="Bellgard S.E."/>
            <person name="Bellgard M.I."/>
        </authorList>
    </citation>
    <scope>NUCLEOTIDE SEQUENCE</scope>
    <source>
        <tissue evidence="1">Shoot tissue taken approximately 20 cm above the soil surface</tissue>
    </source>
</reference>
<evidence type="ECO:0000313" key="1">
    <source>
        <dbReference type="EMBL" id="JAD54251.1"/>
    </source>
</evidence>
<sequence>MKTCVGLGCRAPFNPKSGQQGADAAPRSCRPQAYLKSTHHLSLSLSNSG</sequence>
<proteinExistence type="predicted"/>
<protein>
    <submittedName>
        <fullName evidence="1">Uncharacterized protein</fullName>
    </submittedName>
</protein>
<name>A0A0A9RIU5_ARUDO</name>
<dbReference type="AlphaFoldDB" id="A0A0A9RIU5"/>
<accession>A0A0A9RIU5</accession>
<organism evidence="1">
    <name type="scientific">Arundo donax</name>
    <name type="common">Giant reed</name>
    <name type="synonym">Donax arundinaceus</name>
    <dbReference type="NCBI Taxonomy" id="35708"/>
    <lineage>
        <taxon>Eukaryota</taxon>
        <taxon>Viridiplantae</taxon>
        <taxon>Streptophyta</taxon>
        <taxon>Embryophyta</taxon>
        <taxon>Tracheophyta</taxon>
        <taxon>Spermatophyta</taxon>
        <taxon>Magnoliopsida</taxon>
        <taxon>Liliopsida</taxon>
        <taxon>Poales</taxon>
        <taxon>Poaceae</taxon>
        <taxon>PACMAD clade</taxon>
        <taxon>Arundinoideae</taxon>
        <taxon>Arundineae</taxon>
        <taxon>Arundo</taxon>
    </lineage>
</organism>
<dbReference type="EMBL" id="GBRH01242761">
    <property type="protein sequence ID" value="JAD55134.1"/>
    <property type="molecule type" value="Transcribed_RNA"/>
</dbReference>
<dbReference type="EMBL" id="GBRH01243644">
    <property type="protein sequence ID" value="JAD54251.1"/>
    <property type="molecule type" value="Transcribed_RNA"/>
</dbReference>